<evidence type="ECO:0000313" key="15">
    <source>
        <dbReference type="Proteomes" id="UP000681035"/>
    </source>
</evidence>
<dbReference type="GO" id="GO:0046872">
    <property type="term" value="F:metal ion binding"/>
    <property type="evidence" value="ECO:0007669"/>
    <property type="project" value="UniProtKB-KW"/>
</dbReference>
<dbReference type="InterPro" id="IPR017438">
    <property type="entry name" value="ATP-NAD_kinase_N"/>
</dbReference>
<evidence type="ECO:0000256" key="11">
    <source>
        <dbReference type="ARBA" id="ARBA00023209"/>
    </source>
</evidence>
<keyword evidence="11" id="KW-0594">Phospholipid biosynthesis</keyword>
<evidence type="ECO:0000256" key="1">
    <source>
        <dbReference type="ARBA" id="ARBA00001946"/>
    </source>
</evidence>
<dbReference type="RefSeq" id="WP_213541082.1">
    <property type="nucleotide sequence ID" value="NZ_AP023418.1"/>
</dbReference>
<dbReference type="PROSITE" id="PS50146">
    <property type="entry name" value="DAGK"/>
    <property type="match status" value="1"/>
</dbReference>
<evidence type="ECO:0000256" key="9">
    <source>
        <dbReference type="ARBA" id="ARBA00022842"/>
    </source>
</evidence>
<evidence type="ECO:0000259" key="13">
    <source>
        <dbReference type="PROSITE" id="PS50146"/>
    </source>
</evidence>
<accession>A0A810Q2F6</accession>
<dbReference type="GO" id="GO:0005886">
    <property type="term" value="C:plasma membrane"/>
    <property type="evidence" value="ECO:0007669"/>
    <property type="project" value="TreeGrafter"/>
</dbReference>
<keyword evidence="10" id="KW-0443">Lipid metabolism</keyword>
<evidence type="ECO:0000256" key="8">
    <source>
        <dbReference type="ARBA" id="ARBA00022840"/>
    </source>
</evidence>
<dbReference type="GO" id="GO:0005524">
    <property type="term" value="F:ATP binding"/>
    <property type="evidence" value="ECO:0007669"/>
    <property type="project" value="UniProtKB-KW"/>
</dbReference>
<evidence type="ECO:0000313" key="14">
    <source>
        <dbReference type="EMBL" id="BCK82518.1"/>
    </source>
</evidence>
<dbReference type="InterPro" id="IPR050187">
    <property type="entry name" value="Lipid_Phosphate_FormReg"/>
</dbReference>
<keyword evidence="3" id="KW-0444">Lipid biosynthesis</keyword>
<dbReference type="Gene3D" id="3.40.50.10330">
    <property type="entry name" value="Probable inorganic polyphosphate/atp-NAD kinase, domain 1"/>
    <property type="match status" value="1"/>
</dbReference>
<sequence length="296" mass="32211">MDKKLLFIVNPRAGRTKSFAPLFDAVACFSKAGYLVKVFLTEGRGDATRAAAELGGAYDLVVCAGGDGTFNEMVSGLMQLPECPEVGYLPNGSTNDFAASLHLPATPLKAAESIVNGHPFYLDVGRHNDRYFAYVASFGAFTRSSYSVPQATKNALGHFAYILEGMKDLDSLRPYRCRVETGEETFEGEFIFGAVCNSTSLGGIMKLDPSRVQMDDGAFELLLLRMPKTAIDLQSLIAAISRMDYNGPGVIFRHVQQVTVTTDEDLPWSLDGEYAPSAPRVELRNLPGAIPLMLCR</sequence>
<dbReference type="GO" id="GO:0004143">
    <property type="term" value="F:ATP-dependent diacylglycerol kinase activity"/>
    <property type="evidence" value="ECO:0007669"/>
    <property type="project" value="TreeGrafter"/>
</dbReference>
<comment type="similarity">
    <text evidence="2">Belongs to the diacylglycerol/lipid kinase family.</text>
</comment>
<organism evidence="14 15">
    <name type="scientific">Vescimonas coprocola</name>
    <dbReference type="NCBI Taxonomy" id="2714355"/>
    <lineage>
        <taxon>Bacteria</taxon>
        <taxon>Bacillati</taxon>
        <taxon>Bacillota</taxon>
        <taxon>Clostridia</taxon>
        <taxon>Eubacteriales</taxon>
        <taxon>Oscillospiraceae</taxon>
        <taxon>Vescimonas</taxon>
    </lineage>
</organism>
<evidence type="ECO:0000256" key="2">
    <source>
        <dbReference type="ARBA" id="ARBA00005983"/>
    </source>
</evidence>
<dbReference type="Proteomes" id="UP000681035">
    <property type="component" value="Chromosome"/>
</dbReference>
<dbReference type="InterPro" id="IPR005218">
    <property type="entry name" value="Diacylglycerol/lipid_kinase"/>
</dbReference>
<keyword evidence="8" id="KW-0067">ATP-binding</keyword>
<dbReference type="SMART" id="SM00046">
    <property type="entry name" value="DAGKc"/>
    <property type="match status" value="1"/>
</dbReference>
<dbReference type="AlphaFoldDB" id="A0A810Q2F6"/>
<keyword evidence="15" id="KW-1185">Reference proteome</keyword>
<evidence type="ECO:0000256" key="4">
    <source>
        <dbReference type="ARBA" id="ARBA00022679"/>
    </source>
</evidence>
<dbReference type="Gene3D" id="2.60.200.40">
    <property type="match status" value="1"/>
</dbReference>
<keyword evidence="9" id="KW-0460">Magnesium</keyword>
<protein>
    <submittedName>
        <fullName evidence="14">Diacylglycerol kinase</fullName>
    </submittedName>
</protein>
<keyword evidence="5" id="KW-0479">Metal-binding</keyword>
<evidence type="ECO:0000256" key="12">
    <source>
        <dbReference type="ARBA" id="ARBA00023264"/>
    </source>
</evidence>
<feature type="domain" description="DAGKc" evidence="13">
    <location>
        <begin position="1"/>
        <end position="131"/>
    </location>
</feature>
<dbReference type="InterPro" id="IPR045540">
    <property type="entry name" value="YegS/DAGK_C"/>
</dbReference>
<dbReference type="GO" id="GO:0008654">
    <property type="term" value="P:phospholipid biosynthetic process"/>
    <property type="evidence" value="ECO:0007669"/>
    <property type="project" value="UniProtKB-KW"/>
</dbReference>
<dbReference type="NCBIfam" id="TIGR00147">
    <property type="entry name" value="YegS/Rv2252/BmrU family lipid kinase"/>
    <property type="match status" value="1"/>
</dbReference>
<dbReference type="PANTHER" id="PTHR12358:SF106">
    <property type="entry name" value="LIPID KINASE YEGS"/>
    <property type="match status" value="1"/>
</dbReference>
<dbReference type="InterPro" id="IPR016064">
    <property type="entry name" value="NAD/diacylglycerol_kinase_sf"/>
</dbReference>
<evidence type="ECO:0000256" key="10">
    <source>
        <dbReference type="ARBA" id="ARBA00023098"/>
    </source>
</evidence>
<keyword evidence="7 14" id="KW-0418">Kinase</keyword>
<keyword evidence="4" id="KW-0808">Transferase</keyword>
<dbReference type="Pfam" id="PF00781">
    <property type="entry name" value="DAGK_cat"/>
    <property type="match status" value="1"/>
</dbReference>
<evidence type="ECO:0000256" key="7">
    <source>
        <dbReference type="ARBA" id="ARBA00022777"/>
    </source>
</evidence>
<dbReference type="InterPro" id="IPR001206">
    <property type="entry name" value="Diacylglycerol_kinase_cat_dom"/>
</dbReference>
<proteinExistence type="inferred from homology"/>
<dbReference type="Pfam" id="PF19279">
    <property type="entry name" value="YegS_C"/>
    <property type="match status" value="1"/>
</dbReference>
<comment type="cofactor">
    <cofactor evidence="1">
        <name>Mg(2+)</name>
        <dbReference type="ChEBI" id="CHEBI:18420"/>
    </cofactor>
</comment>
<evidence type="ECO:0000256" key="6">
    <source>
        <dbReference type="ARBA" id="ARBA00022741"/>
    </source>
</evidence>
<keyword evidence="6" id="KW-0547">Nucleotide-binding</keyword>
<dbReference type="SUPFAM" id="SSF111331">
    <property type="entry name" value="NAD kinase/diacylglycerol kinase-like"/>
    <property type="match status" value="1"/>
</dbReference>
<gene>
    <name evidence="14" type="primary">dagK</name>
    <name evidence="14" type="ORF">MM50RIKEN_22810</name>
</gene>
<dbReference type="PANTHER" id="PTHR12358">
    <property type="entry name" value="SPHINGOSINE KINASE"/>
    <property type="match status" value="1"/>
</dbReference>
<evidence type="ECO:0000256" key="3">
    <source>
        <dbReference type="ARBA" id="ARBA00022516"/>
    </source>
</evidence>
<reference evidence="14" key="1">
    <citation type="submission" date="2020-09" db="EMBL/GenBank/DDBJ databases">
        <title>New species isolated from human feces.</title>
        <authorList>
            <person name="Kitahara M."/>
            <person name="Shigeno Y."/>
            <person name="Shime M."/>
            <person name="Matsumoto Y."/>
            <person name="Nakamura S."/>
            <person name="Motooka D."/>
            <person name="Fukuoka S."/>
            <person name="Nishikawa H."/>
            <person name="Benno Y."/>
        </authorList>
    </citation>
    <scope>NUCLEOTIDE SEQUENCE</scope>
    <source>
        <strain evidence="14">MM50</strain>
    </source>
</reference>
<evidence type="ECO:0000256" key="5">
    <source>
        <dbReference type="ARBA" id="ARBA00022723"/>
    </source>
</evidence>
<name>A0A810Q2F6_9FIRM</name>
<dbReference type="EMBL" id="AP023418">
    <property type="protein sequence ID" value="BCK82518.1"/>
    <property type="molecule type" value="Genomic_DNA"/>
</dbReference>
<dbReference type="KEGG" id="vcop:MM50RIKEN_22810"/>
<keyword evidence="12" id="KW-1208">Phospholipid metabolism</keyword>